<dbReference type="AlphaFoldDB" id="A0A1M5EIF7"/>
<evidence type="ECO:0008006" key="4">
    <source>
        <dbReference type="Google" id="ProtNLM"/>
    </source>
</evidence>
<evidence type="ECO:0000313" key="2">
    <source>
        <dbReference type="EMBL" id="SHF78842.1"/>
    </source>
</evidence>
<organism evidence="2 3">
    <name type="scientific">Loktanella atrilutea</name>
    <dbReference type="NCBI Taxonomy" id="366533"/>
    <lineage>
        <taxon>Bacteria</taxon>
        <taxon>Pseudomonadati</taxon>
        <taxon>Pseudomonadota</taxon>
        <taxon>Alphaproteobacteria</taxon>
        <taxon>Rhodobacterales</taxon>
        <taxon>Roseobacteraceae</taxon>
        <taxon>Loktanella</taxon>
    </lineage>
</organism>
<feature type="non-terminal residue" evidence="2">
    <location>
        <position position="155"/>
    </location>
</feature>
<keyword evidence="1" id="KW-0732">Signal</keyword>
<name>A0A1M5EIF7_LOKAT</name>
<sequence length="155" mass="15358">MRIEILQTVRMAGLSLVTGLGFAGAASAATVDFVVDRSGSSVTLTDTGGICIFSRCGVSASLASGLHTGDTYSFSDAGSAAFDFLTFTGRGTGTDTFGIQALLKFSSPDISVGGTGAGGAVLAIGNIVAGVLNWTSVGLSSGTLPEGVDASFAFQ</sequence>
<feature type="chain" id="PRO_5012341300" description="Secreted protein" evidence="1">
    <location>
        <begin position="29"/>
        <end position="155"/>
    </location>
</feature>
<gene>
    <name evidence="2" type="ORF">SAMN05444339_1131</name>
</gene>
<accession>A0A1M5EIF7</accession>
<protein>
    <recommendedName>
        <fullName evidence="4">Secreted protein</fullName>
    </recommendedName>
</protein>
<evidence type="ECO:0000256" key="1">
    <source>
        <dbReference type="SAM" id="SignalP"/>
    </source>
</evidence>
<dbReference type="RefSeq" id="WP_143155496.1">
    <property type="nucleotide sequence ID" value="NZ_FQUE01000013.1"/>
</dbReference>
<evidence type="ECO:0000313" key="3">
    <source>
        <dbReference type="Proteomes" id="UP000183987"/>
    </source>
</evidence>
<proteinExistence type="predicted"/>
<reference evidence="3" key="1">
    <citation type="submission" date="2016-11" db="EMBL/GenBank/DDBJ databases">
        <authorList>
            <person name="Varghese N."/>
            <person name="Submissions S."/>
        </authorList>
    </citation>
    <scope>NUCLEOTIDE SEQUENCE [LARGE SCALE GENOMIC DNA]</scope>
    <source>
        <strain evidence="3">DSM 29326</strain>
    </source>
</reference>
<dbReference type="EMBL" id="FQUE01000013">
    <property type="protein sequence ID" value="SHF78842.1"/>
    <property type="molecule type" value="Genomic_DNA"/>
</dbReference>
<dbReference type="Proteomes" id="UP000183987">
    <property type="component" value="Unassembled WGS sequence"/>
</dbReference>
<feature type="signal peptide" evidence="1">
    <location>
        <begin position="1"/>
        <end position="28"/>
    </location>
</feature>
<keyword evidence="3" id="KW-1185">Reference proteome</keyword>